<dbReference type="AlphaFoldDB" id="A0A1H7Y6S2"/>
<accession>A0A1H7Y6S2</accession>
<feature type="transmembrane region" description="Helical" evidence="3">
    <location>
        <begin position="313"/>
        <end position="335"/>
    </location>
</feature>
<keyword evidence="6" id="KW-1185">Reference proteome</keyword>
<proteinExistence type="predicted"/>
<dbReference type="SUPFAM" id="SSF51445">
    <property type="entry name" value="(Trans)glycosidases"/>
    <property type="match status" value="1"/>
</dbReference>
<keyword evidence="3" id="KW-0812">Transmembrane</keyword>
<evidence type="ECO:0000313" key="6">
    <source>
        <dbReference type="Proteomes" id="UP000198953"/>
    </source>
</evidence>
<evidence type="ECO:0000313" key="5">
    <source>
        <dbReference type="EMBL" id="SEM41820.1"/>
    </source>
</evidence>
<dbReference type="InterPro" id="IPR052066">
    <property type="entry name" value="Glycosphingolipid_Hydrolases"/>
</dbReference>
<dbReference type="Pfam" id="PF00150">
    <property type="entry name" value="Cellulase"/>
    <property type="match status" value="1"/>
</dbReference>
<keyword evidence="1" id="KW-0378">Hydrolase</keyword>
<name>A0A1H7Y6S2_9ACTN</name>
<dbReference type="PANTHER" id="PTHR31308:SF3">
    <property type="entry name" value="ENDOGLYCOCERAMIDASE"/>
    <property type="match status" value="1"/>
</dbReference>
<dbReference type="InterPro" id="IPR017853">
    <property type="entry name" value="GH"/>
</dbReference>
<keyword evidence="2" id="KW-0326">Glycosidase</keyword>
<evidence type="ECO:0000256" key="3">
    <source>
        <dbReference type="SAM" id="Phobius"/>
    </source>
</evidence>
<reference evidence="5 6" key="1">
    <citation type="submission" date="2016-10" db="EMBL/GenBank/DDBJ databases">
        <authorList>
            <person name="de Groot N.N."/>
        </authorList>
    </citation>
    <scope>NUCLEOTIDE SEQUENCE [LARGE SCALE GENOMIC DNA]</scope>
    <source>
        <strain evidence="5 6">DSM 43357</strain>
    </source>
</reference>
<dbReference type="GO" id="GO:0004553">
    <property type="term" value="F:hydrolase activity, hydrolyzing O-glycosyl compounds"/>
    <property type="evidence" value="ECO:0007669"/>
    <property type="project" value="InterPro"/>
</dbReference>
<dbReference type="GO" id="GO:0000272">
    <property type="term" value="P:polysaccharide catabolic process"/>
    <property type="evidence" value="ECO:0007669"/>
    <property type="project" value="InterPro"/>
</dbReference>
<keyword evidence="3" id="KW-0472">Membrane</keyword>
<feature type="transmembrane region" description="Helical" evidence="3">
    <location>
        <begin position="233"/>
        <end position="256"/>
    </location>
</feature>
<evidence type="ECO:0000256" key="2">
    <source>
        <dbReference type="ARBA" id="ARBA00023295"/>
    </source>
</evidence>
<organism evidence="5 6">
    <name type="scientific">Nonomuraea pusilla</name>
    <dbReference type="NCBI Taxonomy" id="46177"/>
    <lineage>
        <taxon>Bacteria</taxon>
        <taxon>Bacillati</taxon>
        <taxon>Actinomycetota</taxon>
        <taxon>Actinomycetes</taxon>
        <taxon>Streptosporangiales</taxon>
        <taxon>Streptosporangiaceae</taxon>
        <taxon>Nonomuraea</taxon>
    </lineage>
</organism>
<dbReference type="RefSeq" id="WP_177227507.1">
    <property type="nucleotide sequence ID" value="NZ_FOBF01000013.1"/>
</dbReference>
<feature type="transmembrane region" description="Helical" evidence="3">
    <location>
        <begin position="202"/>
        <end position="221"/>
    </location>
</feature>
<feature type="transmembrane region" description="Helical" evidence="3">
    <location>
        <begin position="159"/>
        <end position="182"/>
    </location>
</feature>
<sequence length="823" mass="86124">MSPHRIAWSSTAVLALIVAAGAVADPSGLLALLGWSGTRWWPVEAAWQVAPLLVYTPLLLAGTWWVVCSFAAVPGLPARWSFCLVWGGVALAALAAKFAMSLVVVPSPDPAWLAWGTGFTVGKAAIAGLAVALCAVLMRRRTHAAAVPSAPPRPAWAGSWTGALVLGLVTVVTGPWLAGRWWVGSSSAFLYGEGMPAPTPRAGVMALIAGVAVLVVATAACQRLTATWVTPGGSASAVFLSGWLAVIGAGVVLAIVQTLAGLLSGEAADALGNDLWPLAAWYLRTCDGVSYGVAAGWVVGLTGLLAQRRAHAAAPGAGTFALAAAAITVSAVAVVPGQRPLHDVPPAVAAGAGRLLPLGVSQDERRVIVDSGGRQVILRGVNVSQLVDFYRGRPGHPPTRPLTEQDFAHIARLGFNVVRLGISWSRLEPQPGRYDAGYVAAIRRAVDDAAAHGVYTVIDMHQDAWSAEPTPPGTRCHAGTEPMAGFDGAPAWATRADGGPRCQFTGRDISAFGNRAFTSFYHDRDGVQGHLVRAWAHLAGQFAGDTSVAGFDLLNEPGFGETAPITSSLLLGRYYDRAIQAIRAAERAAGGRPHLVFFEPSILWSGTGFDALPPAGFTQDRALVFAPHLYAESITMDASLGLPPIVSVERGFALAQRAADAYGVPLWSGEWGFFSEPREPDVRRFTGLADRYRVGDAYWVWRQACGDPHSGDEMVVRSLVGHDCRTGADLPEVSSGVIRELNRAYPRAAPGRITSLSGRGSRLSLSGRAGGGDCRLDVWVPGGPRPEAVATGIRDVGVTGVDGGWRVTGCASGDYTLRIAPAP</sequence>
<gene>
    <name evidence="5" type="ORF">SAMN05660976_05070</name>
</gene>
<dbReference type="InterPro" id="IPR001547">
    <property type="entry name" value="Glyco_hydro_5"/>
</dbReference>
<protein>
    <submittedName>
        <fullName evidence="5">Aryl-phospho-beta-D-glucosidase BglC, GH1 family</fullName>
    </submittedName>
</protein>
<feature type="transmembrane region" description="Helical" evidence="3">
    <location>
        <begin position="288"/>
        <end position="306"/>
    </location>
</feature>
<dbReference type="STRING" id="46177.SAMN05660976_05070"/>
<evidence type="ECO:0000256" key="1">
    <source>
        <dbReference type="ARBA" id="ARBA00022801"/>
    </source>
</evidence>
<feature type="transmembrane region" description="Helical" evidence="3">
    <location>
        <begin position="80"/>
        <end position="100"/>
    </location>
</feature>
<evidence type="ECO:0000259" key="4">
    <source>
        <dbReference type="Pfam" id="PF00150"/>
    </source>
</evidence>
<feature type="domain" description="Glycoside hydrolase family 5" evidence="4">
    <location>
        <begin position="371"/>
        <end position="703"/>
    </location>
</feature>
<dbReference type="Proteomes" id="UP000198953">
    <property type="component" value="Unassembled WGS sequence"/>
</dbReference>
<feature type="transmembrane region" description="Helical" evidence="3">
    <location>
        <begin position="48"/>
        <end position="73"/>
    </location>
</feature>
<dbReference type="Gene3D" id="3.20.20.80">
    <property type="entry name" value="Glycosidases"/>
    <property type="match status" value="1"/>
</dbReference>
<dbReference type="EMBL" id="FOBF01000013">
    <property type="protein sequence ID" value="SEM41820.1"/>
    <property type="molecule type" value="Genomic_DNA"/>
</dbReference>
<keyword evidence="3" id="KW-1133">Transmembrane helix</keyword>
<dbReference type="PANTHER" id="PTHR31308">
    <property type="match status" value="1"/>
</dbReference>
<feature type="transmembrane region" description="Helical" evidence="3">
    <location>
        <begin position="112"/>
        <end position="138"/>
    </location>
</feature>